<gene>
    <name evidence="2" type="ORF">SAMN02745138_03389</name>
</gene>
<proteinExistence type="predicted"/>
<dbReference type="InterPro" id="IPR027417">
    <property type="entry name" value="P-loop_NTPase"/>
</dbReference>
<keyword evidence="1" id="KW-0175">Coiled coil</keyword>
<evidence type="ECO:0000256" key="1">
    <source>
        <dbReference type="SAM" id="Coils"/>
    </source>
</evidence>
<dbReference type="RefSeq" id="WP_072853726.1">
    <property type="nucleotide sequence ID" value="NZ_FRAH01000106.1"/>
</dbReference>
<evidence type="ECO:0008006" key="4">
    <source>
        <dbReference type="Google" id="ProtNLM"/>
    </source>
</evidence>
<protein>
    <recommendedName>
        <fullName evidence="4">DUF3732 domain-containing protein</fullName>
    </recommendedName>
</protein>
<accession>A0A1M7AEL8</accession>
<dbReference type="OrthoDB" id="103556at2"/>
<organism evidence="2 3">
    <name type="scientific">Anaerotignum lactatifermentans DSM 14214</name>
    <dbReference type="NCBI Taxonomy" id="1121323"/>
    <lineage>
        <taxon>Bacteria</taxon>
        <taxon>Bacillati</taxon>
        <taxon>Bacillota</taxon>
        <taxon>Clostridia</taxon>
        <taxon>Lachnospirales</taxon>
        <taxon>Anaerotignaceae</taxon>
        <taxon>Anaerotignum</taxon>
    </lineage>
</organism>
<keyword evidence="3" id="KW-1185">Reference proteome</keyword>
<dbReference type="AlphaFoldDB" id="A0A1M7AEL8"/>
<name>A0A1M7AEL8_9FIRM</name>
<dbReference type="InterPro" id="IPR022205">
    <property type="entry name" value="DUF3732"/>
</dbReference>
<evidence type="ECO:0000313" key="2">
    <source>
        <dbReference type="EMBL" id="SHL41127.1"/>
    </source>
</evidence>
<dbReference type="Gene3D" id="3.40.50.300">
    <property type="entry name" value="P-loop containing nucleotide triphosphate hydrolases"/>
    <property type="match status" value="1"/>
</dbReference>
<reference evidence="2 3" key="1">
    <citation type="submission" date="2016-11" db="EMBL/GenBank/DDBJ databases">
        <authorList>
            <person name="Jaros S."/>
            <person name="Januszkiewicz K."/>
            <person name="Wedrychowicz H."/>
        </authorList>
    </citation>
    <scope>NUCLEOTIDE SEQUENCE [LARGE SCALE GENOMIC DNA]</scope>
    <source>
        <strain evidence="2 3">DSM 14214</strain>
    </source>
</reference>
<dbReference type="SUPFAM" id="SSF52540">
    <property type="entry name" value="P-loop containing nucleoside triphosphate hydrolases"/>
    <property type="match status" value="1"/>
</dbReference>
<dbReference type="EMBL" id="FRAH01000106">
    <property type="protein sequence ID" value="SHL41127.1"/>
    <property type="molecule type" value="Genomic_DNA"/>
</dbReference>
<feature type="coiled-coil region" evidence="1">
    <location>
        <begin position="448"/>
        <end position="475"/>
    </location>
</feature>
<dbReference type="Pfam" id="PF12532">
    <property type="entry name" value="DUF3732"/>
    <property type="match status" value="1"/>
</dbReference>
<evidence type="ECO:0000313" key="3">
    <source>
        <dbReference type="Proteomes" id="UP000183975"/>
    </source>
</evidence>
<sequence length="652" mass="75019">MNFAINSVILWSRKQEYPPRILPFKSRAVNIITGASRTGKSALIPIIDYCLGSDKCTIPVDVIRNACSWFGVLFDMEGEQILLCRREPGDKASTGDMFISRGKEITIPEYIEKNANVESIKNMLNELFAMSFLDLDSNASIFRPSYRDFVAFLFQPQNIVANADVLFYKADTMEHRKKLIDVFPYALGAVTPEILAKRKEFERLSKISERFQRDLDQIKTVAEGWKQEVAGWLSQAHEYGLTNYIPSDTDEFTRQVDELRTISQKRITDASVAPEHITELSKDLAALRQEEQQISSELFSARKRHTDMLQLMQSMGKYDKSLQIQLERLDISTWIRSNLTERNILPIFQPSHENVMEDVNALCTALEHMERSTTEMVVVPAAFERELQIVQVQIQELADKLEAIQKRIIVESQALAIQREESYTMESISRFLGRIDAAISTYERIGTDSELQAKLDEVNARIEQLKKEINESAIRRKLDYALGFLKTEMGKILTQLDVEHPDDPVEFVIKDLTVRVKSQTGRDDYLWEIGSASNWLSYHIALILALQRFFQTKSSVNVPNFIIFDQPSQVYFPRTRYFADEDTPQLNDDDKNAVRKIFDSLSSFVKNAGFDIQIIVTEHADDDIWGNIPDSCIHLVEKWRNNVKLVPIEWLE</sequence>
<dbReference type="Proteomes" id="UP000183975">
    <property type="component" value="Unassembled WGS sequence"/>
</dbReference>